<gene>
    <name evidence="1" type="ORF">ABH992_005622</name>
</gene>
<evidence type="ECO:0000313" key="2">
    <source>
        <dbReference type="Proteomes" id="UP001565474"/>
    </source>
</evidence>
<dbReference type="Proteomes" id="UP001565474">
    <property type="component" value="Unassembled WGS sequence"/>
</dbReference>
<protein>
    <recommendedName>
        <fullName evidence="3">DUF3859 domain-containing protein</fullName>
    </recommendedName>
</protein>
<proteinExistence type="predicted"/>
<sequence length="122" mass="13810">MKRRKRALAAERLPGFDDLFAFVWEGNGFLRPLGSEMISMGTSMSTLIRLRYNTMADESPGGEWRWRVIMERDGGYEEVLVKELSINVPSFSQADEMPVVGRKYHIACHGTLTVKDGLGTIR</sequence>
<accession>A0ABV4GMP2</accession>
<comment type="caution">
    <text evidence="1">The sequence shown here is derived from an EMBL/GenBank/DDBJ whole genome shotgun (WGS) entry which is preliminary data.</text>
</comment>
<evidence type="ECO:0008006" key="3">
    <source>
        <dbReference type="Google" id="ProtNLM"/>
    </source>
</evidence>
<reference evidence="1 2" key="1">
    <citation type="submission" date="2024-07" db="EMBL/GenBank/DDBJ databases">
        <title>Genomic Encyclopedia of Type Strains, Phase V (KMG-V): Genome sequencing to study the core and pangenomes of soil and plant-associated prokaryotes.</title>
        <authorList>
            <person name="Whitman W."/>
        </authorList>
    </citation>
    <scope>NUCLEOTIDE SEQUENCE [LARGE SCALE GENOMIC DNA]</scope>
    <source>
        <strain evidence="1 2">USDA 222</strain>
    </source>
</reference>
<dbReference type="EMBL" id="JBGBZN010000002">
    <property type="protein sequence ID" value="MEY9473223.1"/>
    <property type="molecule type" value="Genomic_DNA"/>
</dbReference>
<organism evidence="1 2">
    <name type="scientific">Bradyrhizobium yuanmingense</name>
    <dbReference type="NCBI Taxonomy" id="108015"/>
    <lineage>
        <taxon>Bacteria</taxon>
        <taxon>Pseudomonadati</taxon>
        <taxon>Pseudomonadota</taxon>
        <taxon>Alphaproteobacteria</taxon>
        <taxon>Hyphomicrobiales</taxon>
        <taxon>Nitrobacteraceae</taxon>
        <taxon>Bradyrhizobium</taxon>
    </lineage>
</organism>
<dbReference type="RefSeq" id="WP_036045711.1">
    <property type="nucleotide sequence ID" value="NZ_JADYWB010000082.1"/>
</dbReference>
<keyword evidence="2" id="KW-1185">Reference proteome</keyword>
<name>A0ABV4GMP2_9BRAD</name>
<evidence type="ECO:0000313" key="1">
    <source>
        <dbReference type="EMBL" id="MEY9473223.1"/>
    </source>
</evidence>